<evidence type="ECO:0000313" key="2">
    <source>
        <dbReference type="EMBL" id="MBC8570363.1"/>
    </source>
</evidence>
<dbReference type="InterPro" id="IPR052742">
    <property type="entry name" value="Mito_N-acetyltransferase"/>
</dbReference>
<dbReference type="PANTHER" id="PTHR43138:SF1">
    <property type="entry name" value="N-ACETYLTRANSFERASE ACA1"/>
    <property type="match status" value="1"/>
</dbReference>
<dbReference type="CDD" id="cd04301">
    <property type="entry name" value="NAT_SF"/>
    <property type="match status" value="1"/>
</dbReference>
<protein>
    <submittedName>
        <fullName evidence="2">GNAT family N-acetyltransferase</fullName>
    </submittedName>
</protein>
<dbReference type="InterPro" id="IPR000182">
    <property type="entry name" value="GNAT_dom"/>
</dbReference>
<proteinExistence type="predicted"/>
<dbReference type="EMBL" id="JACRTC010000003">
    <property type="protein sequence ID" value="MBC8570363.1"/>
    <property type="molecule type" value="Genomic_DNA"/>
</dbReference>
<dbReference type="Gene3D" id="3.40.630.30">
    <property type="match status" value="1"/>
</dbReference>
<keyword evidence="3" id="KW-1185">Reference proteome</keyword>
<dbReference type="InterPro" id="IPR016181">
    <property type="entry name" value="Acyl_CoA_acyltransferase"/>
</dbReference>
<comment type="caution">
    <text evidence="2">The sequence shown here is derived from an EMBL/GenBank/DDBJ whole genome shotgun (WGS) entry which is preliminary data.</text>
</comment>
<accession>A0A926IBK0</accession>
<dbReference type="Proteomes" id="UP000660861">
    <property type="component" value="Unassembled WGS sequence"/>
</dbReference>
<dbReference type="PROSITE" id="PS51186">
    <property type="entry name" value="GNAT"/>
    <property type="match status" value="1"/>
</dbReference>
<feature type="domain" description="N-acetyltransferase" evidence="1">
    <location>
        <begin position="3"/>
        <end position="158"/>
    </location>
</feature>
<evidence type="ECO:0000259" key="1">
    <source>
        <dbReference type="PROSITE" id="PS51186"/>
    </source>
</evidence>
<sequence length="168" mass="18658">MKLILRDFKEQDLPEMRDIWNEIVEEGVSFPGEKVLSLDEAREMFASQTRSVVALQDGEVVGVYILHPNNIGRCGHIANASYGVKRGHRGEGIGEQLVRHSLDSLSPCGFRGLQFNAVVAMNRTAIVLYERLGFDRIGVIPGGYHLKDGSYEDIIIFYRAAPGGVTRP</sequence>
<dbReference type="SUPFAM" id="SSF55729">
    <property type="entry name" value="Acyl-CoA N-acyltransferases (Nat)"/>
    <property type="match status" value="1"/>
</dbReference>
<dbReference type="RefSeq" id="WP_262397459.1">
    <property type="nucleotide sequence ID" value="NZ_JACRTC010000003.1"/>
</dbReference>
<dbReference type="AlphaFoldDB" id="A0A926IBK0"/>
<dbReference type="GO" id="GO:0016747">
    <property type="term" value="F:acyltransferase activity, transferring groups other than amino-acyl groups"/>
    <property type="evidence" value="ECO:0007669"/>
    <property type="project" value="InterPro"/>
</dbReference>
<reference evidence="2" key="1">
    <citation type="submission" date="2020-08" db="EMBL/GenBank/DDBJ databases">
        <title>Genome public.</title>
        <authorList>
            <person name="Liu C."/>
            <person name="Sun Q."/>
        </authorList>
    </citation>
    <scope>NUCLEOTIDE SEQUENCE</scope>
    <source>
        <strain evidence="2">NSJ-54</strain>
    </source>
</reference>
<dbReference type="Pfam" id="PF00583">
    <property type="entry name" value="Acetyltransf_1"/>
    <property type="match status" value="1"/>
</dbReference>
<gene>
    <name evidence="2" type="ORF">H8709_05915</name>
</gene>
<organism evidence="2 3">
    <name type="scientific">Zongyangia hominis</name>
    <dbReference type="NCBI Taxonomy" id="2763677"/>
    <lineage>
        <taxon>Bacteria</taxon>
        <taxon>Bacillati</taxon>
        <taxon>Bacillota</taxon>
        <taxon>Clostridia</taxon>
        <taxon>Eubacteriales</taxon>
        <taxon>Oscillospiraceae</taxon>
        <taxon>Zongyangia</taxon>
    </lineage>
</organism>
<dbReference type="PANTHER" id="PTHR43138">
    <property type="entry name" value="ACETYLTRANSFERASE, GNAT FAMILY"/>
    <property type="match status" value="1"/>
</dbReference>
<name>A0A926IBK0_9FIRM</name>
<evidence type="ECO:0000313" key="3">
    <source>
        <dbReference type="Proteomes" id="UP000660861"/>
    </source>
</evidence>